<dbReference type="RefSeq" id="WP_196201253.1">
    <property type="nucleotide sequence ID" value="NZ_JADPUN010000127.1"/>
</dbReference>
<dbReference type="PANTHER" id="PTHR22953:SF153">
    <property type="entry name" value="PURPLE ACID PHOSPHATASE"/>
    <property type="match status" value="1"/>
</dbReference>
<organism evidence="2 3">
    <name type="scientific">Plantactinospora alkalitolerans</name>
    <dbReference type="NCBI Taxonomy" id="2789879"/>
    <lineage>
        <taxon>Bacteria</taxon>
        <taxon>Bacillati</taxon>
        <taxon>Actinomycetota</taxon>
        <taxon>Actinomycetes</taxon>
        <taxon>Micromonosporales</taxon>
        <taxon>Micromonosporaceae</taxon>
        <taxon>Plantactinospora</taxon>
    </lineage>
</organism>
<evidence type="ECO:0000313" key="2">
    <source>
        <dbReference type="EMBL" id="MBF9129626.1"/>
    </source>
</evidence>
<gene>
    <name evidence="2" type="ORF">I0C86_11720</name>
</gene>
<comment type="caution">
    <text evidence="2">The sequence shown here is derived from an EMBL/GenBank/DDBJ whole genome shotgun (WGS) entry which is preliminary data.</text>
</comment>
<keyword evidence="3" id="KW-1185">Reference proteome</keyword>
<dbReference type="PANTHER" id="PTHR22953">
    <property type="entry name" value="ACID PHOSPHATASE RELATED"/>
    <property type="match status" value="1"/>
</dbReference>
<dbReference type="Gene3D" id="3.60.21.10">
    <property type="match status" value="1"/>
</dbReference>
<accession>A0ABS0GTW3</accession>
<proteinExistence type="predicted"/>
<sequence>MTQDPDSGAADRTGGRPLLCEPYLLDPGPSSAYVVWHTEEPGTGQYVLLGAGVTGMTARQAVHAATVAADSGPDWRRFPAETHRLTRTREDADSRVPGRAFAAVTPRPVYRHLARLTGLAAGRTPYRVVSVDDRGRGTVTAAYSVAPAAPEDAGVRLLLTSDHQLKEMTPANLAKVAETVGFRLDGVLMAGDMVNVPDRASDWFDCGNGLAFFASMSGRAEHTIAGRTYRGAPLLPHTPLFPAIGNHEVMGRWSETDSLESQFTDPQPRQVAEAHRSEVNAAEMNAAEVDAAGPDGPAEDRLADRSWNVTTYEELFPYPRSAAGGPRWWSRTIGEVHLVTLFVATIWRPGVTSGRGRYSEGAATRADPTRWGHGQFIFEPVHRGSAQYRWLERELTSAQARRARFRVVMFHQPGHGLGENSSPPFTDPVPTVRRDPASGAVRSVEYAYPLAEDHILRDLEPLFSATGVHLVHNGHAHLWNRFRNPAGVNWLETSNVGNSYGAYDVSSGVSRTLPEDPDLVRQGDPGGLTPIVPTVAPLTGPSGAPLPYVASNDITVFTILDSAAGVVRSYRFDTRDPDSPVVLFDEFPLA</sequence>
<dbReference type="Proteomes" id="UP000638560">
    <property type="component" value="Unassembled WGS sequence"/>
</dbReference>
<reference evidence="2 3" key="1">
    <citation type="submission" date="2020-11" db="EMBL/GenBank/DDBJ databases">
        <title>A novel isolate from a Black sea contaminated sediment with potential to produce alkanes: Plantactinospora alkalitolerans sp. nov.</title>
        <authorList>
            <person name="Carro L."/>
            <person name="Veyisoglu A."/>
            <person name="Guven K."/>
            <person name="Schumann P."/>
            <person name="Klenk H.-P."/>
            <person name="Sahin N."/>
        </authorList>
    </citation>
    <scope>NUCLEOTIDE SEQUENCE [LARGE SCALE GENOMIC DNA]</scope>
    <source>
        <strain evidence="2 3">S1510</strain>
    </source>
</reference>
<dbReference type="InterPro" id="IPR029052">
    <property type="entry name" value="Metallo-depent_PP-like"/>
</dbReference>
<keyword evidence="1" id="KW-0732">Signal</keyword>
<dbReference type="InterPro" id="IPR039331">
    <property type="entry name" value="PAPs-like"/>
</dbReference>
<dbReference type="SUPFAM" id="SSF56300">
    <property type="entry name" value="Metallo-dependent phosphatases"/>
    <property type="match status" value="1"/>
</dbReference>
<evidence type="ECO:0000313" key="3">
    <source>
        <dbReference type="Proteomes" id="UP000638560"/>
    </source>
</evidence>
<name>A0ABS0GTW3_9ACTN</name>
<protein>
    <submittedName>
        <fullName evidence="2">Metallophosphoesterase</fullName>
    </submittedName>
</protein>
<evidence type="ECO:0000256" key="1">
    <source>
        <dbReference type="ARBA" id="ARBA00022729"/>
    </source>
</evidence>
<dbReference type="EMBL" id="JADPUN010000127">
    <property type="protein sequence ID" value="MBF9129626.1"/>
    <property type="molecule type" value="Genomic_DNA"/>
</dbReference>